<dbReference type="EMBL" id="JAAEDI010000023">
    <property type="protein sequence ID" value="MBR0652033.1"/>
    <property type="molecule type" value="Genomic_DNA"/>
</dbReference>
<dbReference type="InterPro" id="IPR014748">
    <property type="entry name" value="Enoyl-CoA_hydra_C"/>
</dbReference>
<evidence type="ECO:0000313" key="2">
    <source>
        <dbReference type="EMBL" id="MBR0652033.1"/>
    </source>
</evidence>
<dbReference type="InterPro" id="IPR001753">
    <property type="entry name" value="Enoyl-CoA_hydra/iso"/>
</dbReference>
<dbReference type="CDD" id="cd06558">
    <property type="entry name" value="crotonase-like"/>
    <property type="match status" value="1"/>
</dbReference>
<sequence length="263" mass="29278">MDISRYQAIRIERDGRLLKLVLDNPPMNSWSEQLHRELSTVFYDAQLDTESDVLLLTGQGDVFSAGGDIPLMQRRIDDPHLMVRKNLEVKRIVFSLLELEKPLICRINGDAIGAGATLALLSDITIAVDTARIGDPHVRMGYSTGDGSATIWPQLIGYMRAKEYLLTGKLMSAPDAERFGLINYAVPADQLDEKVSEFLSSFLNGATKAIRWSKTSINIPLRALAHSMLDAALAYQTMTNDSADHQEAVRAFAEKRRPRFTGQ</sequence>
<dbReference type="RefSeq" id="WP_211870750.1">
    <property type="nucleotide sequence ID" value="NZ_JAAEDI010000023.1"/>
</dbReference>
<comment type="caution">
    <text evidence="2">The sequence shown here is derived from an EMBL/GenBank/DDBJ whole genome shotgun (WGS) entry which is preliminary data.</text>
</comment>
<gene>
    <name evidence="2" type="ORF">GXW78_20385</name>
</gene>
<dbReference type="Gene3D" id="1.10.12.10">
    <property type="entry name" value="Lyase 2-enoyl-coa Hydratase, Chain A, domain 2"/>
    <property type="match status" value="1"/>
</dbReference>
<keyword evidence="3" id="KW-1185">Reference proteome</keyword>
<protein>
    <submittedName>
        <fullName evidence="2">Enoyl-CoA hydratase/isomerase family protein</fullName>
    </submittedName>
</protein>
<name>A0ABS5ELX4_9PROT</name>
<dbReference type="SUPFAM" id="SSF52096">
    <property type="entry name" value="ClpP/crotonase"/>
    <property type="match status" value="1"/>
</dbReference>
<dbReference type="Gene3D" id="3.90.226.10">
    <property type="entry name" value="2-enoyl-CoA Hydratase, Chain A, domain 1"/>
    <property type="match status" value="1"/>
</dbReference>
<dbReference type="InterPro" id="IPR029045">
    <property type="entry name" value="ClpP/crotonase-like_dom_sf"/>
</dbReference>
<evidence type="ECO:0000256" key="1">
    <source>
        <dbReference type="ARBA" id="ARBA00005254"/>
    </source>
</evidence>
<proteinExistence type="inferred from homology"/>
<dbReference type="PANTHER" id="PTHR43459:SF3">
    <property type="entry name" value="ENOYL-COA HYDRATASE ECHA15 (ENOYL HYDRASE) (UNSATURATED ACYL-COA HYDRATASE) (CROTONASE)-RELATED"/>
    <property type="match status" value="1"/>
</dbReference>
<accession>A0ABS5ELX4</accession>
<organism evidence="2 3">
    <name type="scientific">Neoroseomonas terrae</name>
    <dbReference type="NCBI Taxonomy" id="424799"/>
    <lineage>
        <taxon>Bacteria</taxon>
        <taxon>Pseudomonadati</taxon>
        <taxon>Pseudomonadota</taxon>
        <taxon>Alphaproteobacteria</taxon>
        <taxon>Acetobacterales</taxon>
        <taxon>Acetobacteraceae</taxon>
        <taxon>Neoroseomonas</taxon>
    </lineage>
</organism>
<reference evidence="3" key="1">
    <citation type="journal article" date="2021" name="Syst. Appl. Microbiol.">
        <title>Roseomonas hellenica sp. nov., isolated from roots of wild-growing Alkanna tinctoria.</title>
        <authorList>
            <person name="Rat A."/>
            <person name="Naranjo H.D."/>
            <person name="Lebbe L."/>
            <person name="Cnockaert M."/>
            <person name="Krigas N."/>
            <person name="Grigoriadou K."/>
            <person name="Maloupa E."/>
            <person name="Willems A."/>
        </authorList>
    </citation>
    <scope>NUCLEOTIDE SEQUENCE [LARGE SCALE GENOMIC DNA]</scope>
    <source>
        <strain evidence="3">LMG 31159</strain>
    </source>
</reference>
<evidence type="ECO:0000313" key="3">
    <source>
        <dbReference type="Proteomes" id="UP000698752"/>
    </source>
</evidence>
<comment type="similarity">
    <text evidence="1">Belongs to the enoyl-CoA hydratase/isomerase family.</text>
</comment>
<dbReference type="Pfam" id="PF00378">
    <property type="entry name" value="ECH_1"/>
    <property type="match status" value="1"/>
</dbReference>
<dbReference type="Proteomes" id="UP000698752">
    <property type="component" value="Unassembled WGS sequence"/>
</dbReference>
<dbReference type="PANTHER" id="PTHR43459">
    <property type="entry name" value="ENOYL-COA HYDRATASE"/>
    <property type="match status" value="1"/>
</dbReference>